<proteinExistence type="predicted"/>
<protein>
    <submittedName>
        <fullName evidence="1">Uncharacterized protein</fullName>
    </submittedName>
</protein>
<sequence>MSKPNNFGKKWTKGEEKMLLASLRRGREVSEMCKDFGRTYYGITNKLKMIVCELDEKGKSMNEIISATGLTEYDINGLIKKWTLEEEERLLEEIKRGMTITEISDEHKRNEDRIISKLKGIANNLYNEKVSIDEIVKRTRLNKTEVENLIKIGDRKKVITNRNYVDESDSKQIPEVKKEILNHREGNHDEDNVNIYREDMDANIREKIRKCKLYDKERFEIEGNMCYEDIKYLLDKQEFKCYVCEEEVIMTNWRSRCCYQFSIDRIDNSRPHDRNNVLISCYYCNCRDHPYFHQLYKRCTSRCHTVEKRNIINRYKVPKKIVEKLKLK</sequence>
<gene>
    <name evidence="1" type="ORF">Harvfovirus42_5</name>
</gene>
<evidence type="ECO:0000313" key="1">
    <source>
        <dbReference type="EMBL" id="AYV81575.1"/>
    </source>
</evidence>
<reference evidence="1" key="1">
    <citation type="submission" date="2018-10" db="EMBL/GenBank/DDBJ databases">
        <title>Hidden diversity of soil giant viruses.</title>
        <authorList>
            <person name="Schulz F."/>
            <person name="Alteio L."/>
            <person name="Goudeau D."/>
            <person name="Ryan E.M."/>
            <person name="Malmstrom R.R."/>
            <person name="Blanchard J."/>
            <person name="Woyke T."/>
        </authorList>
    </citation>
    <scope>NUCLEOTIDE SEQUENCE</scope>
    <source>
        <strain evidence="1">HAV1</strain>
    </source>
</reference>
<dbReference type="Gene3D" id="3.30.40.220">
    <property type="match status" value="1"/>
</dbReference>
<accession>A0A3G5A2Z9</accession>
<name>A0A3G5A2Z9_9VIRU</name>
<organism evidence="1">
    <name type="scientific">Harvfovirus sp</name>
    <dbReference type="NCBI Taxonomy" id="2487768"/>
    <lineage>
        <taxon>Viruses</taxon>
        <taxon>Varidnaviria</taxon>
        <taxon>Bamfordvirae</taxon>
        <taxon>Nucleocytoviricota</taxon>
        <taxon>Megaviricetes</taxon>
        <taxon>Imitervirales</taxon>
        <taxon>Mimiviridae</taxon>
        <taxon>Klosneuvirinae</taxon>
    </lineage>
</organism>
<dbReference type="EMBL" id="MK072284">
    <property type="protein sequence ID" value="AYV81575.1"/>
    <property type="molecule type" value="Genomic_DNA"/>
</dbReference>